<evidence type="ECO:0000313" key="9">
    <source>
        <dbReference type="EMBL" id="QKE91720.1"/>
    </source>
</evidence>
<name>A0A6M8HTS6_9PROT</name>
<dbReference type="EMBL" id="CP053708">
    <property type="protein sequence ID" value="QKE91720.1"/>
    <property type="molecule type" value="Genomic_DNA"/>
</dbReference>
<keyword evidence="3" id="KW-0808">Transferase</keyword>
<sequence length="469" mass="50808">MHKPVRADLRDPALCEDLSLAGRVVRRSGSGFRAVRSILEDVQPVWVVVVLAALVLSMAILFVSEPHLVFADYRIAYYPAGSMVIHGQSLRPLIEKGVTGFVNIPIVAWLFTPFALLPVVLSAGVFLLCGIVGLILSCMLLIRIAGLTGWRSHLFILLFAMNGPLLYSVKEGNTSHIVLACLIGGLVLIRRGRHGLAGSLLASAALLKLPLLLFGLYFVVRRKWSAAAGFGMTLLVAGSVSLVVFGLALHAVWFDVAVRQFSGHSLASFNVQSLQSFVLRLRTPAPALFDWHLLPLSRAETLVCTLVSVALYLTTVLVCLRTMQTPRKKPSMASPDPVDLEFMLVICLALLTSPLSWTHYYAWMLIPIAFFIGGRFTAGSSGVGTSPASLVACLVATLLVSLPVMFPTGVVPAVTVFHERIGTSTYFLGCVLWLSIIAVTVNAEQRRQAFIARALPLPVFESARLPAKI</sequence>
<dbReference type="InterPro" id="IPR018584">
    <property type="entry name" value="GT87"/>
</dbReference>
<evidence type="ECO:0000256" key="6">
    <source>
        <dbReference type="ARBA" id="ARBA00023136"/>
    </source>
</evidence>
<proteinExistence type="inferred from homology"/>
<feature type="transmembrane region" description="Helical" evidence="8">
    <location>
        <begin position="390"/>
        <end position="414"/>
    </location>
</feature>
<accession>A0A6M8HTS6</accession>
<keyword evidence="6 8" id="KW-0472">Membrane</keyword>
<dbReference type="GO" id="GO:0005886">
    <property type="term" value="C:plasma membrane"/>
    <property type="evidence" value="ECO:0007669"/>
    <property type="project" value="UniProtKB-SubCell"/>
</dbReference>
<keyword evidence="10" id="KW-1185">Reference proteome</keyword>
<evidence type="ECO:0000256" key="8">
    <source>
        <dbReference type="SAM" id="Phobius"/>
    </source>
</evidence>
<keyword evidence="5 8" id="KW-1133">Transmembrane helix</keyword>
<evidence type="ECO:0000256" key="7">
    <source>
        <dbReference type="ARBA" id="ARBA00024033"/>
    </source>
</evidence>
<feature type="transmembrane region" description="Helical" evidence="8">
    <location>
        <begin position="361"/>
        <end position="378"/>
    </location>
</feature>
<reference evidence="9 10" key="1">
    <citation type="journal article" date="2014" name="World J. Microbiol. Biotechnol.">
        <title>Biodiversity and physiological characteristics of Antarctic and Arctic lichens-associated bacteria.</title>
        <authorList>
            <person name="Lee Y.M."/>
            <person name="Kim E.H."/>
            <person name="Lee H.K."/>
            <person name="Hong S.G."/>
        </authorList>
    </citation>
    <scope>NUCLEOTIDE SEQUENCE [LARGE SCALE GENOMIC DNA]</scope>
    <source>
        <strain evidence="9 10">PAMC 26569</strain>
    </source>
</reference>
<keyword evidence="4 8" id="KW-0812">Transmembrane</keyword>
<dbReference type="GO" id="GO:0016758">
    <property type="term" value="F:hexosyltransferase activity"/>
    <property type="evidence" value="ECO:0007669"/>
    <property type="project" value="InterPro"/>
</dbReference>
<comment type="subcellular location">
    <subcellularLocation>
        <location evidence="1">Cell membrane</location>
        <topology evidence="1">Multi-pass membrane protein</topology>
    </subcellularLocation>
</comment>
<protein>
    <submittedName>
        <fullName evidence="9">DUF2029 domain-containing protein</fullName>
    </submittedName>
</protein>
<dbReference type="Proteomes" id="UP000500767">
    <property type="component" value="Chromosome"/>
</dbReference>
<feature type="transmembrane region" description="Helical" evidence="8">
    <location>
        <begin position="45"/>
        <end position="63"/>
    </location>
</feature>
<gene>
    <name evidence="9" type="ORF">HN018_18280</name>
</gene>
<feature type="transmembrane region" description="Helical" evidence="8">
    <location>
        <begin position="299"/>
        <end position="320"/>
    </location>
</feature>
<feature type="transmembrane region" description="Helical" evidence="8">
    <location>
        <begin position="196"/>
        <end position="220"/>
    </location>
</feature>
<dbReference type="RefSeq" id="WP_171835184.1">
    <property type="nucleotide sequence ID" value="NZ_CP053708.1"/>
</dbReference>
<evidence type="ECO:0000313" key="10">
    <source>
        <dbReference type="Proteomes" id="UP000500767"/>
    </source>
</evidence>
<feature type="transmembrane region" description="Helical" evidence="8">
    <location>
        <begin position="426"/>
        <end position="443"/>
    </location>
</feature>
<evidence type="ECO:0000256" key="3">
    <source>
        <dbReference type="ARBA" id="ARBA00022679"/>
    </source>
</evidence>
<dbReference type="KEGG" id="lck:HN018_18280"/>
<dbReference type="Pfam" id="PF09594">
    <property type="entry name" value="GT87"/>
    <property type="match status" value="1"/>
</dbReference>
<keyword evidence="2" id="KW-1003">Cell membrane</keyword>
<evidence type="ECO:0000256" key="2">
    <source>
        <dbReference type="ARBA" id="ARBA00022475"/>
    </source>
</evidence>
<dbReference type="AlphaFoldDB" id="A0A6M8HTS6"/>
<comment type="similarity">
    <text evidence="7">Belongs to the glycosyltransferase 87 family.</text>
</comment>
<evidence type="ECO:0000256" key="4">
    <source>
        <dbReference type="ARBA" id="ARBA00022692"/>
    </source>
</evidence>
<feature type="transmembrane region" description="Helical" evidence="8">
    <location>
        <begin position="114"/>
        <end position="142"/>
    </location>
</feature>
<organism evidence="9 10">
    <name type="scientific">Lichenicola cladoniae</name>
    <dbReference type="NCBI Taxonomy" id="1484109"/>
    <lineage>
        <taxon>Bacteria</taxon>
        <taxon>Pseudomonadati</taxon>
        <taxon>Pseudomonadota</taxon>
        <taxon>Alphaproteobacteria</taxon>
        <taxon>Acetobacterales</taxon>
        <taxon>Acetobacteraceae</taxon>
        <taxon>Lichenicola</taxon>
    </lineage>
</organism>
<feature type="transmembrane region" description="Helical" evidence="8">
    <location>
        <begin position="340"/>
        <end position="355"/>
    </location>
</feature>
<evidence type="ECO:0000256" key="5">
    <source>
        <dbReference type="ARBA" id="ARBA00022989"/>
    </source>
</evidence>
<evidence type="ECO:0000256" key="1">
    <source>
        <dbReference type="ARBA" id="ARBA00004651"/>
    </source>
</evidence>
<feature type="transmembrane region" description="Helical" evidence="8">
    <location>
        <begin position="226"/>
        <end position="249"/>
    </location>
</feature>